<accession>A2CDG6</accession>
<dbReference type="HOGENOM" id="CLU_2827734_0_0_3"/>
<proteinExistence type="predicted"/>
<organism evidence="1 2">
    <name type="scientific">Prochlorococcus marinus (strain MIT 9303)</name>
    <dbReference type="NCBI Taxonomy" id="59922"/>
    <lineage>
        <taxon>Bacteria</taxon>
        <taxon>Bacillati</taxon>
        <taxon>Cyanobacteriota</taxon>
        <taxon>Cyanophyceae</taxon>
        <taxon>Synechococcales</taxon>
        <taxon>Prochlorococcaceae</taxon>
        <taxon>Prochlorococcus</taxon>
    </lineage>
</organism>
<dbReference type="KEGG" id="pmf:P9303_27961"/>
<protein>
    <submittedName>
        <fullName evidence="1">Uncharacterized protein</fullName>
    </submittedName>
</protein>
<name>A2CDG6_PROM3</name>
<dbReference type="Proteomes" id="UP000002274">
    <property type="component" value="Chromosome"/>
</dbReference>
<dbReference type="AlphaFoldDB" id="A2CDG6"/>
<evidence type="ECO:0000313" key="2">
    <source>
        <dbReference type="Proteomes" id="UP000002274"/>
    </source>
</evidence>
<gene>
    <name evidence="1" type="ordered locus">P9303_27961</name>
</gene>
<dbReference type="EMBL" id="CP000554">
    <property type="protein sequence ID" value="ABM79526.1"/>
    <property type="molecule type" value="Genomic_DNA"/>
</dbReference>
<evidence type="ECO:0000313" key="1">
    <source>
        <dbReference type="EMBL" id="ABM79526.1"/>
    </source>
</evidence>
<sequence>MQGSESSSQLQSSSLLMHLAIAGMKVRCQISIAPEVCSRALIRANECGGHCRYARQWPENTSEAFA</sequence>
<reference evidence="1 2" key="1">
    <citation type="journal article" date="2007" name="PLoS Genet.">
        <title>Patterns and implications of gene gain and loss in the evolution of Prochlorococcus.</title>
        <authorList>
            <person name="Kettler G.C."/>
            <person name="Martiny A.C."/>
            <person name="Huang K."/>
            <person name="Zucker J."/>
            <person name="Coleman M.L."/>
            <person name="Rodrigue S."/>
            <person name="Chen F."/>
            <person name="Lapidus A."/>
            <person name="Ferriera S."/>
            <person name="Johnson J."/>
            <person name="Steglich C."/>
            <person name="Church G.M."/>
            <person name="Richardson P."/>
            <person name="Chisholm S.W."/>
        </authorList>
    </citation>
    <scope>NUCLEOTIDE SEQUENCE [LARGE SCALE GENOMIC DNA]</scope>
    <source>
        <strain evidence="1 2">MIT 9303</strain>
    </source>
</reference>